<evidence type="ECO:0000313" key="1">
    <source>
        <dbReference type="EMBL" id="DAZ93944.1"/>
    </source>
</evidence>
<protein>
    <recommendedName>
        <fullName evidence="3">RNase H type-1 domain-containing protein</fullName>
    </recommendedName>
</protein>
<dbReference type="Proteomes" id="UP001146120">
    <property type="component" value="Unassembled WGS sequence"/>
</dbReference>
<dbReference type="AlphaFoldDB" id="A0AAV2YMN1"/>
<reference evidence="1" key="2">
    <citation type="journal article" date="2023" name="Microbiol Resour">
        <title>Decontamination and Annotation of the Draft Genome Sequence of the Oomycete Lagenidium giganteum ARSEF 373.</title>
        <authorList>
            <person name="Morgan W.R."/>
            <person name="Tartar A."/>
        </authorList>
    </citation>
    <scope>NUCLEOTIDE SEQUENCE</scope>
    <source>
        <strain evidence="1">ARSEF 373</strain>
    </source>
</reference>
<accession>A0AAV2YMN1</accession>
<comment type="caution">
    <text evidence="1">The sequence shown here is derived from an EMBL/GenBank/DDBJ whole genome shotgun (WGS) entry which is preliminary data.</text>
</comment>
<keyword evidence="2" id="KW-1185">Reference proteome</keyword>
<evidence type="ECO:0008006" key="3">
    <source>
        <dbReference type="Google" id="ProtNLM"/>
    </source>
</evidence>
<dbReference type="InterPro" id="IPR036397">
    <property type="entry name" value="RNaseH_sf"/>
</dbReference>
<name>A0AAV2YMN1_9STRA</name>
<dbReference type="GO" id="GO:0003676">
    <property type="term" value="F:nucleic acid binding"/>
    <property type="evidence" value="ECO:0007669"/>
    <property type="project" value="InterPro"/>
</dbReference>
<dbReference type="Gene3D" id="3.30.420.10">
    <property type="entry name" value="Ribonuclease H-like superfamily/Ribonuclease H"/>
    <property type="match status" value="1"/>
</dbReference>
<proteinExistence type="predicted"/>
<dbReference type="EMBL" id="DAKRPA010000280">
    <property type="protein sequence ID" value="DAZ93944.1"/>
    <property type="molecule type" value="Genomic_DNA"/>
</dbReference>
<sequence>MKQSSSVSLVASHKLEQQAILMSPSSVTASWSSTSCAMADAPPRRHSADTMLSHALRNGFQECTWRHQRRHLNKMADALANMAIDLGRSTSYSSFHPLPSSISRFLANDVWPTQ</sequence>
<organism evidence="1 2">
    <name type="scientific">Lagenidium giganteum</name>
    <dbReference type="NCBI Taxonomy" id="4803"/>
    <lineage>
        <taxon>Eukaryota</taxon>
        <taxon>Sar</taxon>
        <taxon>Stramenopiles</taxon>
        <taxon>Oomycota</taxon>
        <taxon>Peronosporomycetes</taxon>
        <taxon>Pythiales</taxon>
        <taxon>Pythiaceae</taxon>
    </lineage>
</organism>
<gene>
    <name evidence="1" type="ORF">N0F65_012890</name>
</gene>
<evidence type="ECO:0000313" key="2">
    <source>
        <dbReference type="Proteomes" id="UP001146120"/>
    </source>
</evidence>
<reference evidence="1" key="1">
    <citation type="submission" date="2022-11" db="EMBL/GenBank/DDBJ databases">
        <authorList>
            <person name="Morgan W.R."/>
            <person name="Tartar A."/>
        </authorList>
    </citation>
    <scope>NUCLEOTIDE SEQUENCE</scope>
    <source>
        <strain evidence="1">ARSEF 373</strain>
    </source>
</reference>